<evidence type="ECO:0000313" key="1">
    <source>
        <dbReference type="EMBL" id="KAH7908149.1"/>
    </source>
</evidence>
<evidence type="ECO:0000313" key="2">
    <source>
        <dbReference type="Proteomes" id="UP000790377"/>
    </source>
</evidence>
<dbReference type="Proteomes" id="UP000790377">
    <property type="component" value="Unassembled WGS sequence"/>
</dbReference>
<keyword evidence="1" id="KW-0378">Hydrolase</keyword>
<organism evidence="1 2">
    <name type="scientific">Hygrophoropsis aurantiaca</name>
    <dbReference type="NCBI Taxonomy" id="72124"/>
    <lineage>
        <taxon>Eukaryota</taxon>
        <taxon>Fungi</taxon>
        <taxon>Dikarya</taxon>
        <taxon>Basidiomycota</taxon>
        <taxon>Agaricomycotina</taxon>
        <taxon>Agaricomycetes</taxon>
        <taxon>Agaricomycetidae</taxon>
        <taxon>Boletales</taxon>
        <taxon>Coniophorineae</taxon>
        <taxon>Hygrophoropsidaceae</taxon>
        <taxon>Hygrophoropsis</taxon>
    </lineage>
</organism>
<name>A0ACB8A502_9AGAM</name>
<comment type="caution">
    <text evidence="1">The sequence shown here is derived from an EMBL/GenBank/DDBJ whole genome shotgun (WGS) entry which is preliminary data.</text>
</comment>
<reference evidence="1" key="1">
    <citation type="journal article" date="2021" name="New Phytol.">
        <title>Evolutionary innovations through gain and loss of genes in the ectomycorrhizal Boletales.</title>
        <authorList>
            <person name="Wu G."/>
            <person name="Miyauchi S."/>
            <person name="Morin E."/>
            <person name="Kuo A."/>
            <person name="Drula E."/>
            <person name="Varga T."/>
            <person name="Kohler A."/>
            <person name="Feng B."/>
            <person name="Cao Y."/>
            <person name="Lipzen A."/>
            <person name="Daum C."/>
            <person name="Hundley H."/>
            <person name="Pangilinan J."/>
            <person name="Johnson J."/>
            <person name="Barry K."/>
            <person name="LaButti K."/>
            <person name="Ng V."/>
            <person name="Ahrendt S."/>
            <person name="Min B."/>
            <person name="Choi I.G."/>
            <person name="Park H."/>
            <person name="Plett J.M."/>
            <person name="Magnuson J."/>
            <person name="Spatafora J.W."/>
            <person name="Nagy L.G."/>
            <person name="Henrissat B."/>
            <person name="Grigoriev I.V."/>
            <person name="Yang Z.L."/>
            <person name="Xu J."/>
            <person name="Martin F.M."/>
        </authorList>
    </citation>
    <scope>NUCLEOTIDE SEQUENCE</scope>
    <source>
        <strain evidence="1">ATCC 28755</strain>
    </source>
</reference>
<sequence length="478" mass="52508">MFLNYLSHMSIASLLVGGSIAQAASHLGAFEAPHVEVRSQMFNDTGLRYVKNSGICETTPGVEQISGYIDVGTNMSMWFWFFESRDSPETAPFTLWLNGGPGCASEIGLFQENGPCHVTPDGNSTTINPYSWNNVSNIIYIDQPIGTGFSYGTDTVNTTEAAAPFVWTAFQVLFESQLFSKYQSREFIFGTESYGGYFGPSFVTYFDKQNALIASNAIEAEPVVVSALMINNGWYDPLIQHEAYLTFATYAPGYGQLQLDDVLANMTKALYAPGGCVDQIKACYAAGNSADSDQICDTASTYCVNYVQTPAFGDRDGDDLRQNASALFPPEYYLNYLANKQVLQKIGAETEYLECPDAPYELFMATGDNARTWLPALSTLANSGLKMLIWAGDADITCNWLGVHAAVLAMDWYGNETLHNTPLTNMTINGKPVAAIQNVDNFTFARVYESGHEVPAFQPQAALEMFTQVVRKEQLHSV</sequence>
<dbReference type="EMBL" id="MU267843">
    <property type="protein sequence ID" value="KAH7908149.1"/>
    <property type="molecule type" value="Genomic_DNA"/>
</dbReference>
<proteinExistence type="predicted"/>
<keyword evidence="2" id="KW-1185">Reference proteome</keyword>
<accession>A0ACB8A502</accession>
<protein>
    <submittedName>
        <fullName evidence="1">Alpha/Beta hydrolase protein</fullName>
    </submittedName>
</protein>
<gene>
    <name evidence="1" type="ORF">BJ138DRAFT_393901</name>
</gene>